<dbReference type="InterPro" id="IPR036196">
    <property type="entry name" value="Ptyr_pPase_sf"/>
</dbReference>
<evidence type="ECO:0000259" key="1">
    <source>
        <dbReference type="PROSITE" id="PS50206"/>
    </source>
</evidence>
<feature type="domain" description="Rhodanese" evidence="1">
    <location>
        <begin position="3"/>
        <end position="47"/>
    </location>
</feature>
<dbReference type="PROSITE" id="PS50206">
    <property type="entry name" value="RHODANESE_3"/>
    <property type="match status" value="1"/>
</dbReference>
<gene>
    <name evidence="2" type="ORF">UFOPK3554_01307</name>
</gene>
<dbReference type="AlphaFoldDB" id="A0A6J7XVL6"/>
<evidence type="ECO:0000313" key="2">
    <source>
        <dbReference type="EMBL" id="CAB5241223.1"/>
    </source>
</evidence>
<dbReference type="EMBL" id="CAFBSG010000034">
    <property type="protein sequence ID" value="CAB5241223.1"/>
    <property type="molecule type" value="Genomic_DNA"/>
</dbReference>
<accession>A0A6J7XVL6</accession>
<dbReference type="InterPro" id="IPR023485">
    <property type="entry name" value="Ptyr_pPase"/>
</dbReference>
<sequence length="285" mass="30878">MSIYVICRYNQARSIIGAAAIRKFYPDVHVISGGVEAVEEIPLPTSVLGVASEWGLAVVEKSSTPFASLVADIKPGDLIIAADAYVAAKIKEHQPQGKIVDFASIVKSPVLSAVDPSAMPMEKLRLELSKSVAASLLAAGAFNLENNSQPNMQINTIIPNSDESLSQMRHIVLEKAAHEGYLILDASLRVSEVREWKLLGANVTTFDQLLTIASPSTPLTQSQHVFAAAHEFTDAPNALMSLPWFNFVRSLAENRKLLIITPSATTLLRLPDLALSAWHGPYRSL</sequence>
<dbReference type="Gene3D" id="3.40.50.2300">
    <property type="match status" value="1"/>
</dbReference>
<name>A0A6J7XVL6_9ZZZZ</name>
<reference evidence="2" key="1">
    <citation type="submission" date="2020-05" db="EMBL/GenBank/DDBJ databases">
        <authorList>
            <person name="Chiriac C."/>
            <person name="Salcher M."/>
            <person name="Ghai R."/>
            <person name="Kavagutti S V."/>
        </authorList>
    </citation>
    <scope>NUCLEOTIDE SEQUENCE</scope>
</reference>
<protein>
    <submittedName>
        <fullName evidence="2">Unannotated protein</fullName>
    </submittedName>
</protein>
<dbReference type="SUPFAM" id="SSF52788">
    <property type="entry name" value="Phosphotyrosine protein phosphatases I"/>
    <property type="match status" value="1"/>
</dbReference>
<dbReference type="SMART" id="SM00226">
    <property type="entry name" value="LMWPc"/>
    <property type="match status" value="1"/>
</dbReference>
<proteinExistence type="predicted"/>
<dbReference type="InterPro" id="IPR001763">
    <property type="entry name" value="Rhodanese-like_dom"/>
</dbReference>
<organism evidence="2">
    <name type="scientific">freshwater metagenome</name>
    <dbReference type="NCBI Taxonomy" id="449393"/>
    <lineage>
        <taxon>unclassified sequences</taxon>
        <taxon>metagenomes</taxon>
        <taxon>ecological metagenomes</taxon>
    </lineage>
</organism>